<keyword evidence="3" id="KW-0732">Signal</keyword>
<keyword evidence="2" id="KW-0812">Transmembrane</keyword>
<dbReference type="InterPro" id="IPR043504">
    <property type="entry name" value="Peptidase_S1_PA_chymotrypsin"/>
</dbReference>
<name>A0A9W7XLR5_9FUNG</name>
<accession>A0A9W7XLR5</accession>
<feature type="compositionally biased region" description="Low complexity" evidence="1">
    <location>
        <begin position="380"/>
        <end position="424"/>
    </location>
</feature>
<evidence type="ECO:0000313" key="5">
    <source>
        <dbReference type="Proteomes" id="UP001145021"/>
    </source>
</evidence>
<feature type="compositionally biased region" description="Low complexity" evidence="1">
    <location>
        <begin position="337"/>
        <end position="372"/>
    </location>
</feature>
<keyword evidence="2" id="KW-1133">Transmembrane helix</keyword>
<evidence type="ECO:0000256" key="2">
    <source>
        <dbReference type="SAM" id="Phobius"/>
    </source>
</evidence>
<dbReference type="Gene3D" id="2.40.10.10">
    <property type="entry name" value="Trypsin-like serine proteases"/>
    <property type="match status" value="1"/>
</dbReference>
<organism evidence="4 5">
    <name type="scientific">Coemansia asiatica</name>
    <dbReference type="NCBI Taxonomy" id="1052880"/>
    <lineage>
        <taxon>Eukaryota</taxon>
        <taxon>Fungi</taxon>
        <taxon>Fungi incertae sedis</taxon>
        <taxon>Zoopagomycota</taxon>
        <taxon>Kickxellomycotina</taxon>
        <taxon>Kickxellomycetes</taxon>
        <taxon>Kickxellales</taxon>
        <taxon>Kickxellaceae</taxon>
        <taxon>Coemansia</taxon>
    </lineage>
</organism>
<proteinExistence type="predicted"/>
<sequence>MKLFTGFVKTLALSACLIQSIQAIAINTTMIKRDVTSNNIINDFRGSVLILGSLQTSCEVALLDSQNGFCAASCFIFKSSGNVDNSQDFKVSIYNPSSSSTSIFTLDRIDVHPQYDPSTKANNIALIGFNTDGSHSWDASAAGHRSEWDNTFFTYRAMVNPSKKTWSPTSVASLGMNSGCASASNLYKANSDWMLCVTQAPTSLANSACLLPYGLAWGIYQPNDLAVAAIYSHSVITSNSLCQSSGTQYHIYTMLQPYMAWASNVAGRKLQTYWQVSSYSYSGSRSFAMSNSGGSSISGSKIVSGDYYPMQRVYQPVSIPTPNTNSGSAGSSGSGSGSSNTNTGSSVSSGSGSSGSGNISSGSGSTSNNNNSGSGGGDSNSGSSSSSSNNNNNSDNNSSSINSGSSSGKGSSNDDTSNSSSSSGSGKGRENGFEDGEFVTINGTVVPIADLMTNSNESEIELTHVYYMTKTDANGNVVVVSDVEVETYAYSDYLLEGEGDSKGSGSSSNAKNDQFESAENNGDGLSRSATIAIGVVVPVVTILILIGLFFLHKWWRRRRNASTWDPKNENADIDRRGIMEEVSVSDLETLQPPANDALAQTQAPIEDVAVAEDQLADRTQRETLPPTYTDHNFANVPAPIEKLPVTSTANN</sequence>
<dbReference type="SUPFAM" id="SSF50494">
    <property type="entry name" value="Trypsin-like serine proteases"/>
    <property type="match status" value="1"/>
</dbReference>
<reference evidence="4" key="1">
    <citation type="submission" date="2022-07" db="EMBL/GenBank/DDBJ databases">
        <title>Phylogenomic reconstructions and comparative analyses of Kickxellomycotina fungi.</title>
        <authorList>
            <person name="Reynolds N.K."/>
            <person name="Stajich J.E."/>
            <person name="Barry K."/>
            <person name="Grigoriev I.V."/>
            <person name="Crous P."/>
            <person name="Smith M.E."/>
        </authorList>
    </citation>
    <scope>NUCLEOTIDE SEQUENCE</scope>
    <source>
        <strain evidence="4">NBRC 105413</strain>
    </source>
</reference>
<evidence type="ECO:0000256" key="3">
    <source>
        <dbReference type="SAM" id="SignalP"/>
    </source>
</evidence>
<feature type="chain" id="PRO_5040885742" evidence="3">
    <location>
        <begin position="24"/>
        <end position="651"/>
    </location>
</feature>
<keyword evidence="5" id="KW-1185">Reference proteome</keyword>
<feature type="region of interest" description="Disordered" evidence="1">
    <location>
        <begin position="316"/>
        <end position="435"/>
    </location>
</feature>
<feature type="signal peptide" evidence="3">
    <location>
        <begin position="1"/>
        <end position="23"/>
    </location>
</feature>
<dbReference type="EMBL" id="JANBOH010000111">
    <property type="protein sequence ID" value="KAJ1645333.1"/>
    <property type="molecule type" value="Genomic_DNA"/>
</dbReference>
<evidence type="ECO:0000256" key="1">
    <source>
        <dbReference type="SAM" id="MobiDB-lite"/>
    </source>
</evidence>
<comment type="caution">
    <text evidence="4">The sequence shown here is derived from an EMBL/GenBank/DDBJ whole genome shotgun (WGS) entry which is preliminary data.</text>
</comment>
<feature type="region of interest" description="Disordered" evidence="1">
    <location>
        <begin position="499"/>
        <end position="522"/>
    </location>
</feature>
<feature type="compositionally biased region" description="Low complexity" evidence="1">
    <location>
        <begin position="503"/>
        <end position="512"/>
    </location>
</feature>
<keyword evidence="2" id="KW-0472">Membrane</keyword>
<gene>
    <name evidence="4" type="ORF">LPJ64_003072</name>
</gene>
<evidence type="ECO:0000313" key="4">
    <source>
        <dbReference type="EMBL" id="KAJ1645333.1"/>
    </source>
</evidence>
<protein>
    <submittedName>
        <fullName evidence="4">Uncharacterized protein</fullName>
    </submittedName>
</protein>
<feature type="transmembrane region" description="Helical" evidence="2">
    <location>
        <begin position="529"/>
        <end position="551"/>
    </location>
</feature>
<dbReference type="Proteomes" id="UP001145021">
    <property type="component" value="Unassembled WGS sequence"/>
</dbReference>
<dbReference type="AlphaFoldDB" id="A0A9W7XLR5"/>
<dbReference type="InterPro" id="IPR009003">
    <property type="entry name" value="Peptidase_S1_PA"/>
</dbReference>